<comment type="caution">
    <text evidence="2">The sequence shown here is derived from an EMBL/GenBank/DDBJ whole genome shotgun (WGS) entry which is preliminary data.</text>
</comment>
<organism evidence="2 3">
    <name type="scientific">Bombardia bombarda</name>
    <dbReference type="NCBI Taxonomy" id="252184"/>
    <lineage>
        <taxon>Eukaryota</taxon>
        <taxon>Fungi</taxon>
        <taxon>Dikarya</taxon>
        <taxon>Ascomycota</taxon>
        <taxon>Pezizomycotina</taxon>
        <taxon>Sordariomycetes</taxon>
        <taxon>Sordariomycetidae</taxon>
        <taxon>Sordariales</taxon>
        <taxon>Lasiosphaeriaceae</taxon>
        <taxon>Bombardia</taxon>
    </lineage>
</organism>
<gene>
    <name evidence="2" type="ORF">B0T17DRAFT_505129</name>
</gene>
<dbReference type="AlphaFoldDB" id="A0AA39X6Z4"/>
<keyword evidence="3" id="KW-1185">Reference proteome</keyword>
<evidence type="ECO:0000313" key="3">
    <source>
        <dbReference type="Proteomes" id="UP001174934"/>
    </source>
</evidence>
<accession>A0AA39X6Z4</accession>
<sequence length="334" mass="36927">MVFIVVGFDAAHEEFSWRGAAWLARDTGLDKSKMVACAGRGRYLASKQRPRFCWLPPTFWRQSCKMRVGQKQKEVSNASSTLDRAGTVAGTEFPCTLPRLHTWMYGYLVRYGRSSTRVLEICRCVGTWVAKDEKCILYLDSIARMKDPSATISARQSFDPNHGGRNRRHLLHLTPGSVWPGWLLQSTVGNILAWPKWRSPTSAISLSFTPSDLRPTYGSACHVEVSAATQSRTPKRRGIRGTPDLPTSLAIAGGINTAFRIGSISKPSSLSSLALAFCAEILEKDRQTSRRLIADISSQPDTPVKPKKDDHKDVGVNGKPRPATSFALPIHFSV</sequence>
<name>A0AA39X6Z4_9PEZI</name>
<feature type="compositionally biased region" description="Basic and acidic residues" evidence="1">
    <location>
        <begin position="304"/>
        <end position="314"/>
    </location>
</feature>
<protein>
    <submittedName>
        <fullName evidence="2">Uncharacterized protein</fullName>
    </submittedName>
</protein>
<proteinExistence type="predicted"/>
<evidence type="ECO:0000313" key="2">
    <source>
        <dbReference type="EMBL" id="KAK0628456.1"/>
    </source>
</evidence>
<dbReference type="Proteomes" id="UP001174934">
    <property type="component" value="Unassembled WGS sequence"/>
</dbReference>
<evidence type="ECO:0000256" key="1">
    <source>
        <dbReference type="SAM" id="MobiDB-lite"/>
    </source>
</evidence>
<dbReference type="EMBL" id="JAULSR010000002">
    <property type="protein sequence ID" value="KAK0628456.1"/>
    <property type="molecule type" value="Genomic_DNA"/>
</dbReference>
<reference evidence="2" key="1">
    <citation type="submission" date="2023-06" db="EMBL/GenBank/DDBJ databases">
        <title>Genome-scale phylogeny and comparative genomics of the fungal order Sordariales.</title>
        <authorList>
            <consortium name="Lawrence Berkeley National Laboratory"/>
            <person name="Hensen N."/>
            <person name="Bonometti L."/>
            <person name="Westerberg I."/>
            <person name="Brannstrom I.O."/>
            <person name="Guillou S."/>
            <person name="Cros-Aarteil S."/>
            <person name="Calhoun S."/>
            <person name="Haridas S."/>
            <person name="Kuo A."/>
            <person name="Mondo S."/>
            <person name="Pangilinan J."/>
            <person name="Riley R."/>
            <person name="LaButti K."/>
            <person name="Andreopoulos B."/>
            <person name="Lipzen A."/>
            <person name="Chen C."/>
            <person name="Yanf M."/>
            <person name="Daum C."/>
            <person name="Ng V."/>
            <person name="Clum A."/>
            <person name="Steindorff A."/>
            <person name="Ohm R."/>
            <person name="Martin F."/>
            <person name="Silar P."/>
            <person name="Natvig D."/>
            <person name="Lalanne C."/>
            <person name="Gautier V."/>
            <person name="Ament-velasquez S.L."/>
            <person name="Kruys A."/>
            <person name="Hutchinson M.I."/>
            <person name="Powell A.J."/>
            <person name="Barry K."/>
            <person name="Miller A.N."/>
            <person name="Grigoriev I.V."/>
            <person name="Debuchy R."/>
            <person name="Gladieux P."/>
            <person name="Thoren M.H."/>
            <person name="Johannesson H."/>
        </authorList>
    </citation>
    <scope>NUCLEOTIDE SEQUENCE</scope>
    <source>
        <strain evidence="2">SMH3391-2</strain>
    </source>
</reference>
<feature type="region of interest" description="Disordered" evidence="1">
    <location>
        <begin position="294"/>
        <end position="322"/>
    </location>
</feature>